<keyword evidence="1" id="KW-0812">Transmembrane</keyword>
<keyword evidence="1" id="KW-1133">Transmembrane helix</keyword>
<organism evidence="2">
    <name type="scientific">Siphoviridae sp. ctXZx16</name>
    <dbReference type="NCBI Taxonomy" id="2826371"/>
    <lineage>
        <taxon>Viruses</taxon>
        <taxon>Duplodnaviria</taxon>
        <taxon>Heunggongvirae</taxon>
        <taxon>Uroviricota</taxon>
        <taxon>Caudoviricetes</taxon>
    </lineage>
</organism>
<reference evidence="2" key="1">
    <citation type="journal article" date="2021" name="Proc. Natl. Acad. Sci. U.S.A.">
        <title>A Catalog of Tens of Thousands of Viruses from Human Metagenomes Reveals Hidden Associations with Chronic Diseases.</title>
        <authorList>
            <person name="Tisza M.J."/>
            <person name="Buck C.B."/>
        </authorList>
    </citation>
    <scope>NUCLEOTIDE SEQUENCE</scope>
    <source>
        <strain evidence="2">CtXZx16</strain>
    </source>
</reference>
<feature type="transmembrane region" description="Helical" evidence="1">
    <location>
        <begin position="6"/>
        <end position="27"/>
    </location>
</feature>
<dbReference type="EMBL" id="BK014925">
    <property type="protein sequence ID" value="DAD82937.1"/>
    <property type="molecule type" value="Genomic_DNA"/>
</dbReference>
<sequence>MFNRKQLFFIPFHYIASPLTIYSLFVLHKRRTKKLFICYKRHLLINKYIYIYELPTS</sequence>
<name>A0A8S5MKS9_9CAUD</name>
<proteinExistence type="predicted"/>
<evidence type="ECO:0000313" key="2">
    <source>
        <dbReference type="EMBL" id="DAD82937.1"/>
    </source>
</evidence>
<accession>A0A8S5MKS9</accession>
<evidence type="ECO:0000256" key="1">
    <source>
        <dbReference type="SAM" id="Phobius"/>
    </source>
</evidence>
<keyword evidence="1" id="KW-0472">Membrane</keyword>
<protein>
    <submittedName>
        <fullName evidence="2">Uncharacterized protein</fullName>
    </submittedName>
</protein>